<keyword evidence="3" id="KW-0408">Iron</keyword>
<organism evidence="4 5">
    <name type="scientific">Acuticoccus mangrovi</name>
    <dbReference type="NCBI Taxonomy" id="2796142"/>
    <lineage>
        <taxon>Bacteria</taxon>
        <taxon>Pseudomonadati</taxon>
        <taxon>Pseudomonadota</taxon>
        <taxon>Alphaproteobacteria</taxon>
        <taxon>Hyphomicrobiales</taxon>
        <taxon>Amorphaceae</taxon>
        <taxon>Acuticoccus</taxon>
    </lineage>
</organism>
<comment type="similarity">
    <text evidence="2 3">Belongs to the cytochrome P450 family.</text>
</comment>
<dbReference type="PANTHER" id="PTHR46696">
    <property type="entry name" value="P450, PUTATIVE (EUROFUNG)-RELATED"/>
    <property type="match status" value="1"/>
</dbReference>
<reference evidence="4" key="1">
    <citation type="submission" date="2020-12" db="EMBL/GenBank/DDBJ databases">
        <title>Bacterial taxonomy.</title>
        <authorList>
            <person name="Pan X."/>
        </authorList>
    </citation>
    <scope>NUCLEOTIDE SEQUENCE</scope>
    <source>
        <strain evidence="4">B2012</strain>
    </source>
</reference>
<keyword evidence="3" id="KW-0479">Metal-binding</keyword>
<keyword evidence="3" id="KW-0560">Oxidoreductase</keyword>
<dbReference type="GO" id="GO:0020037">
    <property type="term" value="F:heme binding"/>
    <property type="evidence" value="ECO:0007669"/>
    <property type="project" value="InterPro"/>
</dbReference>
<dbReference type="InterPro" id="IPR001128">
    <property type="entry name" value="Cyt_P450"/>
</dbReference>
<dbReference type="RefSeq" id="WP_198882924.1">
    <property type="nucleotide sequence ID" value="NZ_JAEKJA010000012.1"/>
</dbReference>
<evidence type="ECO:0000256" key="3">
    <source>
        <dbReference type="RuleBase" id="RU000461"/>
    </source>
</evidence>
<dbReference type="AlphaFoldDB" id="A0A934IQT9"/>
<keyword evidence="3" id="KW-0349">Heme</keyword>
<dbReference type="SUPFAM" id="SSF48264">
    <property type="entry name" value="Cytochrome P450"/>
    <property type="match status" value="1"/>
</dbReference>
<dbReference type="GO" id="GO:0005506">
    <property type="term" value="F:iron ion binding"/>
    <property type="evidence" value="ECO:0007669"/>
    <property type="project" value="InterPro"/>
</dbReference>
<dbReference type="Pfam" id="PF00067">
    <property type="entry name" value="p450"/>
    <property type="match status" value="1"/>
</dbReference>
<dbReference type="CDD" id="cd00302">
    <property type="entry name" value="cytochrome_P450"/>
    <property type="match status" value="1"/>
</dbReference>
<keyword evidence="3" id="KW-0503">Monooxygenase</keyword>
<keyword evidence="5" id="KW-1185">Reference proteome</keyword>
<dbReference type="InterPro" id="IPR002397">
    <property type="entry name" value="Cyt_P450_B"/>
</dbReference>
<sequence length="412" mass="45557">MNRPILFDIPQTETFAEADEILKSRDFVQGEALEVGRVPHLPEIITSIDGPRHMARRRLYMPLFRPKRLAMLEADILRRELREALDEAVKGQAAPARVPDLPWVIRSAIVKVSAALIGLDLADEDAVRGLVEHARNIAEGRDQVWAREPNPDSIARGRETWVAFIRDYFEPSAERRRALVAAHAAGRLGADELPNDLITLMLTQPDHDEAYAPIMAYEVGLFLTASVNTTAAVAPKAVEACAHWLEAHPEDQARREDLDFLRLVAQEALRLYPTVPFLVREAARDVTLSTGRSFKAGDLVRTDITGGNRDRSAFGEDADVFNPHRTFSAPRHFGLSFGGGPHFCIGREMTIGRTKPGPADGAVGLTIAVLQEVYARGLTLDPDDLPQLVGGTSQHKYLSFPVLLHRPEGLCQ</sequence>
<dbReference type="GO" id="GO:0004497">
    <property type="term" value="F:monooxygenase activity"/>
    <property type="evidence" value="ECO:0007669"/>
    <property type="project" value="UniProtKB-KW"/>
</dbReference>
<dbReference type="Gene3D" id="1.10.630.10">
    <property type="entry name" value="Cytochrome P450"/>
    <property type="match status" value="1"/>
</dbReference>
<comment type="caution">
    <text evidence="4">The sequence shown here is derived from an EMBL/GenBank/DDBJ whole genome shotgun (WGS) entry which is preliminary data.</text>
</comment>
<name>A0A934IQT9_9HYPH</name>
<protein>
    <submittedName>
        <fullName evidence="4">Cytochrome P450</fullName>
    </submittedName>
</protein>
<accession>A0A934IQT9</accession>
<evidence type="ECO:0000256" key="1">
    <source>
        <dbReference type="ARBA" id="ARBA00001971"/>
    </source>
</evidence>
<evidence type="ECO:0000313" key="5">
    <source>
        <dbReference type="Proteomes" id="UP000609531"/>
    </source>
</evidence>
<proteinExistence type="inferred from homology"/>
<dbReference type="InterPro" id="IPR036396">
    <property type="entry name" value="Cyt_P450_sf"/>
</dbReference>
<comment type="cofactor">
    <cofactor evidence="1">
        <name>heme</name>
        <dbReference type="ChEBI" id="CHEBI:30413"/>
    </cofactor>
</comment>
<evidence type="ECO:0000313" key="4">
    <source>
        <dbReference type="EMBL" id="MBJ3777021.1"/>
    </source>
</evidence>
<dbReference type="InterPro" id="IPR017972">
    <property type="entry name" value="Cyt_P450_CS"/>
</dbReference>
<dbReference type="Proteomes" id="UP000609531">
    <property type="component" value="Unassembled WGS sequence"/>
</dbReference>
<dbReference type="PROSITE" id="PS00086">
    <property type="entry name" value="CYTOCHROME_P450"/>
    <property type="match status" value="1"/>
</dbReference>
<dbReference type="GO" id="GO:0016705">
    <property type="term" value="F:oxidoreductase activity, acting on paired donors, with incorporation or reduction of molecular oxygen"/>
    <property type="evidence" value="ECO:0007669"/>
    <property type="project" value="InterPro"/>
</dbReference>
<gene>
    <name evidence="4" type="ORF">JCR33_15040</name>
</gene>
<dbReference type="EMBL" id="JAEKJA010000012">
    <property type="protein sequence ID" value="MBJ3777021.1"/>
    <property type="molecule type" value="Genomic_DNA"/>
</dbReference>
<dbReference type="PRINTS" id="PR00359">
    <property type="entry name" value="BP450"/>
</dbReference>
<evidence type="ECO:0000256" key="2">
    <source>
        <dbReference type="ARBA" id="ARBA00010617"/>
    </source>
</evidence>
<dbReference type="PANTHER" id="PTHR46696:SF1">
    <property type="entry name" value="CYTOCHROME P450 YJIB-RELATED"/>
    <property type="match status" value="1"/>
</dbReference>